<feature type="non-terminal residue" evidence="1">
    <location>
        <position position="29"/>
    </location>
</feature>
<name>A0A4Y2HZ46_ARAVE</name>
<evidence type="ECO:0000313" key="2">
    <source>
        <dbReference type="Proteomes" id="UP000499080"/>
    </source>
</evidence>
<dbReference type="Proteomes" id="UP000499080">
    <property type="component" value="Unassembled WGS sequence"/>
</dbReference>
<sequence>MPSRQAHTSATPAQWSFDGSNLVSQFWQL</sequence>
<proteinExistence type="predicted"/>
<reference evidence="1 2" key="1">
    <citation type="journal article" date="2019" name="Sci. Rep.">
        <title>Orb-weaving spider Araneus ventricosus genome elucidates the spidroin gene catalogue.</title>
        <authorList>
            <person name="Kono N."/>
            <person name="Nakamura H."/>
            <person name="Ohtoshi R."/>
            <person name="Moran D.A.P."/>
            <person name="Shinohara A."/>
            <person name="Yoshida Y."/>
            <person name="Fujiwara M."/>
            <person name="Mori M."/>
            <person name="Tomita M."/>
            <person name="Arakawa K."/>
        </authorList>
    </citation>
    <scope>NUCLEOTIDE SEQUENCE [LARGE SCALE GENOMIC DNA]</scope>
</reference>
<comment type="caution">
    <text evidence="1">The sequence shown here is derived from an EMBL/GenBank/DDBJ whole genome shotgun (WGS) entry which is preliminary data.</text>
</comment>
<gene>
    <name evidence="1" type="ORF">AVEN_213376_1</name>
</gene>
<evidence type="ECO:0000313" key="1">
    <source>
        <dbReference type="EMBL" id="GBM70206.1"/>
    </source>
</evidence>
<dbReference type="AlphaFoldDB" id="A0A4Y2HZ46"/>
<keyword evidence="2" id="KW-1185">Reference proteome</keyword>
<protein>
    <submittedName>
        <fullName evidence="1">Uncharacterized protein</fullName>
    </submittedName>
</protein>
<dbReference type="EMBL" id="BGPR01104586">
    <property type="protein sequence ID" value="GBM70206.1"/>
    <property type="molecule type" value="Genomic_DNA"/>
</dbReference>
<organism evidence="1 2">
    <name type="scientific">Araneus ventricosus</name>
    <name type="common">Orbweaver spider</name>
    <name type="synonym">Epeira ventricosa</name>
    <dbReference type="NCBI Taxonomy" id="182803"/>
    <lineage>
        <taxon>Eukaryota</taxon>
        <taxon>Metazoa</taxon>
        <taxon>Ecdysozoa</taxon>
        <taxon>Arthropoda</taxon>
        <taxon>Chelicerata</taxon>
        <taxon>Arachnida</taxon>
        <taxon>Araneae</taxon>
        <taxon>Araneomorphae</taxon>
        <taxon>Entelegynae</taxon>
        <taxon>Araneoidea</taxon>
        <taxon>Araneidae</taxon>
        <taxon>Araneus</taxon>
    </lineage>
</organism>
<accession>A0A4Y2HZ46</accession>